<feature type="transmembrane region" description="Helical" evidence="1">
    <location>
        <begin position="381"/>
        <end position="401"/>
    </location>
</feature>
<feature type="transmembrane region" description="Helical" evidence="1">
    <location>
        <begin position="302"/>
        <end position="321"/>
    </location>
</feature>
<feature type="transmembrane region" description="Helical" evidence="1">
    <location>
        <begin position="438"/>
        <end position="457"/>
    </location>
</feature>
<feature type="transmembrane region" description="Helical" evidence="1">
    <location>
        <begin position="408"/>
        <end position="426"/>
    </location>
</feature>
<dbReference type="GO" id="GO:0015558">
    <property type="term" value="F:secondary active p-aminobenzoyl-glutamate transmembrane transporter activity"/>
    <property type="evidence" value="ECO:0007669"/>
    <property type="project" value="InterPro"/>
</dbReference>
<feature type="transmembrane region" description="Helical" evidence="1">
    <location>
        <begin position="29"/>
        <end position="51"/>
    </location>
</feature>
<evidence type="ECO:0000256" key="1">
    <source>
        <dbReference type="SAM" id="Phobius"/>
    </source>
</evidence>
<organism evidence="2 3">
    <name type="scientific">Marinilabilia salmonicolor</name>
    <dbReference type="NCBI Taxonomy" id="989"/>
    <lineage>
        <taxon>Bacteria</taxon>
        <taxon>Pseudomonadati</taxon>
        <taxon>Bacteroidota</taxon>
        <taxon>Bacteroidia</taxon>
        <taxon>Marinilabiliales</taxon>
        <taxon>Marinilabiliaceae</taxon>
        <taxon>Marinilabilia</taxon>
    </lineage>
</organism>
<dbReference type="RefSeq" id="WP_114437991.1">
    <property type="nucleotide sequence ID" value="NZ_QPIZ01000033.1"/>
</dbReference>
<evidence type="ECO:0000313" key="2">
    <source>
        <dbReference type="EMBL" id="RCW28966.1"/>
    </source>
</evidence>
<dbReference type="GO" id="GO:1902604">
    <property type="term" value="P:p-aminobenzoyl-glutamate transmembrane transport"/>
    <property type="evidence" value="ECO:0007669"/>
    <property type="project" value="InterPro"/>
</dbReference>
<dbReference type="InterPro" id="IPR004697">
    <property type="entry name" value="AbgT"/>
</dbReference>
<protein>
    <submittedName>
        <fullName evidence="2">Aminobenzoyl-glutamate transport protein</fullName>
    </submittedName>
</protein>
<dbReference type="AlphaFoldDB" id="A0A368UJW9"/>
<proteinExistence type="predicted"/>
<evidence type="ECO:0000313" key="3">
    <source>
        <dbReference type="Proteomes" id="UP000252733"/>
    </source>
</evidence>
<feature type="transmembrane region" description="Helical" evidence="1">
    <location>
        <begin position="342"/>
        <end position="361"/>
    </location>
</feature>
<reference evidence="2 3" key="1">
    <citation type="submission" date="2018-07" db="EMBL/GenBank/DDBJ databases">
        <title>Freshwater and sediment microbial communities from various areas in North America, analyzing microbe dynamics in response to fracking.</title>
        <authorList>
            <person name="Lamendella R."/>
        </authorList>
    </citation>
    <scope>NUCLEOTIDE SEQUENCE [LARGE SCALE GENOMIC DNA]</scope>
    <source>
        <strain evidence="2 3">160A</strain>
    </source>
</reference>
<feature type="transmembrane region" description="Helical" evidence="1">
    <location>
        <begin position="87"/>
        <end position="117"/>
    </location>
</feature>
<keyword evidence="1" id="KW-0812">Transmembrane</keyword>
<accession>A0A368UJW9</accession>
<keyword evidence="1" id="KW-1133">Transmembrane helix</keyword>
<name>A0A368UJW9_9BACT</name>
<feature type="transmembrane region" description="Helical" evidence="1">
    <location>
        <begin position="213"/>
        <end position="231"/>
    </location>
</feature>
<dbReference type="Pfam" id="PF03806">
    <property type="entry name" value="ABG_transport"/>
    <property type="match status" value="1"/>
</dbReference>
<comment type="caution">
    <text evidence="2">The sequence shown here is derived from an EMBL/GenBank/DDBJ whole genome shotgun (WGS) entry which is preliminary data.</text>
</comment>
<keyword evidence="3" id="KW-1185">Reference proteome</keyword>
<dbReference type="EMBL" id="QPIZ01000033">
    <property type="protein sequence ID" value="RCW28966.1"/>
    <property type="molecule type" value="Genomic_DNA"/>
</dbReference>
<gene>
    <name evidence="2" type="ORF">DFO77_13319</name>
</gene>
<sequence length="510" mass="54895">MSEKVRKKSFFDRFLNILEKGGNALPHPATLFGIFALAALILSAVGAWLGWTVQHPGTGETIQVVNLFSKEGIAMIMDRMVENYTGFAPLGIVMVAMLGIGIAESSGLIAAFIRLLVLSSPKRLLTFVLVFSGILSNFASDIGYVLLIPLGGIIFQSVGRHPIVGMAAAFAGVSGGFSANLILGTVDPLLAGLSQEAARIIDPTYEVNPTANYYFMIVSTFLIATVGTWVTEKVIAPRFGKYDGPEGEEKLERLSSKEKKGLMWSLLVFVGWVAIILIGIIPEDGLLRGDDGGILSSPIIRGVIALLFLIAGTMGIVYGAVMGKYKNDSDVAKSMADSMRTLTTYFVLVFFAAQFVAYFKWSNLGVIMAVNGAEALMAADLGVIPLMLLFVLLSASINMLMGSASAKWAIMAPIFVPMFMLLGYSPELSQAVYRIGDSVTNIISPMMSFFALIIAYFNKYDEKAGLGTVMATMIPYSIAFFIGWSILLVIWLTFGFPLGPGAGLDYVMPN</sequence>
<dbReference type="PANTHER" id="PTHR30282">
    <property type="entry name" value="P-AMINOBENZOYL GLUTAMATE TRANSPORTER"/>
    <property type="match status" value="1"/>
</dbReference>
<feature type="transmembrane region" description="Helical" evidence="1">
    <location>
        <begin position="262"/>
        <end position="282"/>
    </location>
</feature>
<keyword evidence="1" id="KW-0472">Membrane</keyword>
<dbReference type="Proteomes" id="UP000252733">
    <property type="component" value="Unassembled WGS sequence"/>
</dbReference>
<feature type="transmembrane region" description="Helical" evidence="1">
    <location>
        <begin position="124"/>
        <end position="147"/>
    </location>
</feature>
<dbReference type="PANTHER" id="PTHR30282:SF0">
    <property type="entry name" value="P-AMINOBENZOYL-GLUTAMATE TRANSPORT PROTEIN"/>
    <property type="match status" value="1"/>
</dbReference>
<feature type="transmembrane region" description="Helical" evidence="1">
    <location>
        <begin position="469"/>
        <end position="494"/>
    </location>
</feature>